<dbReference type="InterPro" id="IPR005016">
    <property type="entry name" value="TDE1/TMS"/>
</dbReference>
<dbReference type="STRING" id="1754192.A0A1Y1XI60"/>
<feature type="non-terminal residue" evidence="8">
    <location>
        <position position="1"/>
    </location>
</feature>
<feature type="compositionally biased region" description="Acidic residues" evidence="6">
    <location>
        <begin position="327"/>
        <end position="338"/>
    </location>
</feature>
<comment type="subcellular location">
    <subcellularLocation>
        <location evidence="1">Membrane</location>
        <topology evidence="1">Multi-pass membrane protein</topology>
    </subcellularLocation>
</comment>
<dbReference type="Proteomes" id="UP000193944">
    <property type="component" value="Unassembled WGS sequence"/>
</dbReference>
<dbReference type="GO" id="GO:0000329">
    <property type="term" value="C:fungal-type vacuole membrane"/>
    <property type="evidence" value="ECO:0007669"/>
    <property type="project" value="EnsemblFungi"/>
</dbReference>
<dbReference type="GO" id="GO:0045121">
    <property type="term" value="C:membrane raft"/>
    <property type="evidence" value="ECO:0007669"/>
    <property type="project" value="EnsemblFungi"/>
</dbReference>
<comment type="caution">
    <text evidence="8">The sequence shown here is derived from an EMBL/GenBank/DDBJ whole genome shotgun (WGS) entry which is preliminary data.</text>
</comment>
<evidence type="ECO:0000256" key="3">
    <source>
        <dbReference type="ARBA" id="ARBA00022692"/>
    </source>
</evidence>
<feature type="transmembrane region" description="Helical" evidence="7">
    <location>
        <begin position="100"/>
        <end position="119"/>
    </location>
</feature>
<dbReference type="GO" id="GO:0005768">
    <property type="term" value="C:endosome"/>
    <property type="evidence" value="ECO:0007669"/>
    <property type="project" value="EnsemblFungi"/>
</dbReference>
<evidence type="ECO:0000313" key="8">
    <source>
        <dbReference type="EMBL" id="ORX85449.1"/>
    </source>
</evidence>
<feature type="transmembrane region" description="Helical" evidence="7">
    <location>
        <begin position="163"/>
        <end position="187"/>
    </location>
</feature>
<organism evidence="8 9">
    <name type="scientific">Anaeromyces robustus</name>
    <dbReference type="NCBI Taxonomy" id="1754192"/>
    <lineage>
        <taxon>Eukaryota</taxon>
        <taxon>Fungi</taxon>
        <taxon>Fungi incertae sedis</taxon>
        <taxon>Chytridiomycota</taxon>
        <taxon>Chytridiomycota incertae sedis</taxon>
        <taxon>Neocallimastigomycetes</taxon>
        <taxon>Neocallimastigales</taxon>
        <taxon>Neocallimastigaceae</taxon>
        <taxon>Anaeromyces</taxon>
    </lineage>
</organism>
<feature type="transmembrane region" description="Helical" evidence="7">
    <location>
        <begin position="6"/>
        <end position="24"/>
    </location>
</feature>
<evidence type="ECO:0000256" key="7">
    <source>
        <dbReference type="SAM" id="Phobius"/>
    </source>
</evidence>
<dbReference type="EMBL" id="MCFG01000035">
    <property type="protein sequence ID" value="ORX85449.1"/>
    <property type="molecule type" value="Genomic_DNA"/>
</dbReference>
<feature type="transmembrane region" description="Helical" evidence="7">
    <location>
        <begin position="229"/>
        <end position="247"/>
    </location>
</feature>
<evidence type="ECO:0000256" key="1">
    <source>
        <dbReference type="ARBA" id="ARBA00004141"/>
    </source>
</evidence>
<accession>A0A1Y1XI60</accession>
<keyword evidence="3 7" id="KW-0812">Transmembrane</keyword>
<evidence type="ECO:0000256" key="2">
    <source>
        <dbReference type="ARBA" id="ARBA00006665"/>
    </source>
</evidence>
<feature type="transmembrane region" description="Helical" evidence="7">
    <location>
        <begin position="59"/>
        <end position="80"/>
    </location>
</feature>
<evidence type="ECO:0000256" key="4">
    <source>
        <dbReference type="ARBA" id="ARBA00022989"/>
    </source>
</evidence>
<evidence type="ECO:0000256" key="5">
    <source>
        <dbReference type="ARBA" id="ARBA00023136"/>
    </source>
</evidence>
<evidence type="ECO:0000256" key="6">
    <source>
        <dbReference type="SAM" id="MobiDB-lite"/>
    </source>
</evidence>
<feature type="transmembrane region" description="Helical" evidence="7">
    <location>
        <begin position="126"/>
        <end position="148"/>
    </location>
</feature>
<name>A0A1Y1XI60_9FUNG</name>
<dbReference type="PANTHER" id="PTHR10383:SF9">
    <property type="entry name" value="SERINE INCORPORATOR, ISOFORM F"/>
    <property type="match status" value="1"/>
</dbReference>
<keyword evidence="9" id="KW-1185">Reference proteome</keyword>
<gene>
    <name evidence="8" type="ORF">BCR32DRAFT_199972</name>
</gene>
<keyword evidence="4 7" id="KW-1133">Transmembrane helix</keyword>
<feature type="region of interest" description="Disordered" evidence="6">
    <location>
        <begin position="306"/>
        <end position="338"/>
    </location>
</feature>
<dbReference type="OrthoDB" id="5963193at2759"/>
<feature type="transmembrane region" description="Helical" evidence="7">
    <location>
        <begin position="413"/>
        <end position="437"/>
    </location>
</feature>
<comment type="similarity">
    <text evidence="2">Belongs to the TDE1 family.</text>
</comment>
<dbReference type="Pfam" id="PF03348">
    <property type="entry name" value="Serinc"/>
    <property type="match status" value="1"/>
</dbReference>
<reference evidence="8 9" key="2">
    <citation type="submission" date="2016-08" db="EMBL/GenBank/DDBJ databases">
        <title>Pervasive Adenine N6-methylation of Active Genes in Fungi.</title>
        <authorList>
            <consortium name="DOE Joint Genome Institute"/>
            <person name="Mondo S.J."/>
            <person name="Dannebaum R.O."/>
            <person name="Kuo R.C."/>
            <person name="Labutti K."/>
            <person name="Haridas S."/>
            <person name="Kuo A."/>
            <person name="Salamov A."/>
            <person name="Ahrendt S.R."/>
            <person name="Lipzen A."/>
            <person name="Sullivan W."/>
            <person name="Andreopoulos W.B."/>
            <person name="Clum A."/>
            <person name="Lindquist E."/>
            <person name="Daum C."/>
            <person name="Ramamoorthy G.K."/>
            <person name="Gryganskyi A."/>
            <person name="Culley D."/>
            <person name="Magnuson J.K."/>
            <person name="James T.Y."/>
            <person name="O'Malley M.A."/>
            <person name="Stajich J.E."/>
            <person name="Spatafora J.W."/>
            <person name="Visel A."/>
            <person name="Grigoriev I.V."/>
        </authorList>
    </citation>
    <scope>NUCLEOTIDE SEQUENCE [LARGE SCALE GENOMIC DNA]</scope>
    <source>
        <strain evidence="8 9">S4</strain>
    </source>
</reference>
<sequence>SSIATRVAYAGLLLCTSIASWLMLTPFAYKKLRLIIGEGSVFDPNGQCKDGHCYGLLAIYRICFASSTLHLILSVMMIGVNNSKQIRGKIQNGFWGPKMIIWFVATILTFFMSNGFFIFWSRYIAFVGSALFMLVQLIILIDFSYSWVETLIDNYENTDEKKYMYVLIVSTFGMLIGAIILTIAMYIIFGKSGCSLNKVFISLNLFLCCLITVISILPEVQYANPQSGIAQAAMIVIYATYNICSAISSEPDDDNLHCNPFNKKTQITSTLLGVLFTFISIAYSTTRAAANGIFLGGSDDDPEVNAPLLSGGNHSDNVNLKNRKDEATDDENDFDDDEQRSTSYSYAFFHLIFSFAGMYIAMLLTDWTTIKSNNDSLNLVIGQSWSSVWVKIITSWISILLYLWTVVAPVSLYIYNYIIIILINQIYNSYIYLYIYIITF</sequence>
<dbReference type="PANTHER" id="PTHR10383">
    <property type="entry name" value="SERINE INCORPORATOR"/>
    <property type="match status" value="1"/>
</dbReference>
<dbReference type="AlphaFoldDB" id="A0A1Y1XI60"/>
<feature type="transmembrane region" description="Helical" evidence="7">
    <location>
        <begin position="344"/>
        <end position="367"/>
    </location>
</feature>
<feature type="transmembrane region" description="Helical" evidence="7">
    <location>
        <begin position="267"/>
        <end position="285"/>
    </location>
</feature>
<evidence type="ECO:0000313" key="9">
    <source>
        <dbReference type="Proteomes" id="UP000193944"/>
    </source>
</evidence>
<proteinExistence type="inferred from homology"/>
<feature type="transmembrane region" description="Helical" evidence="7">
    <location>
        <begin position="199"/>
        <end position="217"/>
    </location>
</feature>
<reference evidence="8 9" key="1">
    <citation type="submission" date="2016-08" db="EMBL/GenBank/DDBJ databases">
        <title>A Parts List for Fungal Cellulosomes Revealed by Comparative Genomics.</title>
        <authorList>
            <consortium name="DOE Joint Genome Institute"/>
            <person name="Haitjema C.H."/>
            <person name="Gilmore S.P."/>
            <person name="Henske J.K."/>
            <person name="Solomon K.V."/>
            <person name="De Groot R."/>
            <person name="Kuo A."/>
            <person name="Mondo S.J."/>
            <person name="Salamov A.A."/>
            <person name="Labutti K."/>
            <person name="Zhao Z."/>
            <person name="Chiniquy J."/>
            <person name="Barry K."/>
            <person name="Brewer H.M."/>
            <person name="Purvine S.O."/>
            <person name="Wright A.T."/>
            <person name="Boxma B."/>
            <person name="Van Alen T."/>
            <person name="Hackstein J.H."/>
            <person name="Baker S.E."/>
            <person name="Grigoriev I.V."/>
            <person name="O'Malley M.A."/>
        </authorList>
    </citation>
    <scope>NUCLEOTIDE SEQUENCE [LARGE SCALE GENOMIC DNA]</scope>
    <source>
        <strain evidence="8 9">S4</strain>
    </source>
</reference>
<feature type="transmembrane region" description="Helical" evidence="7">
    <location>
        <begin position="388"/>
        <end position="407"/>
    </location>
</feature>
<protein>
    <submittedName>
        <fullName evidence="8">TMS membrane protein/tumor differentially expressed protein</fullName>
    </submittedName>
</protein>
<keyword evidence="5 7" id="KW-0472">Membrane</keyword>